<dbReference type="KEGG" id="fek:C1H87_04785"/>
<keyword evidence="4 5" id="KW-0472">Membrane</keyword>
<sequence length="332" mass="39663">MLSFPVWLSSRGFPTTPLFFKHLEFHYYIDLALLLIFCISAIWFLLKDMGSGGLCFFLIYVLLSVFDQTRIQPFYFEIVVIIFFYYAFRNNFNHFKIAFFLLMAGTYIWSGLHKMNGTFYEFWFEGLNKRIPFVPVFFRQVFTWLVPFLEASFGVALLFNKTRKWGIYLLAIMHTMVLITLTYAGVGFTVFPLNMINVILLFMLYRGFDWNIFKLKTHKSLKIRIIAFYALLLPALNLVGYYDHLLAFSYFSGKPSYCNIFFSSKDDRDKLPEKMQSIMREHEGKYYINVNEWSLIYVNLLCYPQDRVYLYLQDYIETFTGEHTTHLQYYKK</sequence>
<evidence type="ECO:0000313" key="8">
    <source>
        <dbReference type="Proteomes" id="UP000235826"/>
    </source>
</evidence>
<feature type="transmembrane region" description="Helical" evidence="5">
    <location>
        <begin position="141"/>
        <end position="159"/>
    </location>
</feature>
<evidence type="ECO:0000256" key="2">
    <source>
        <dbReference type="ARBA" id="ARBA00022692"/>
    </source>
</evidence>
<proteinExistence type="predicted"/>
<evidence type="ECO:0000256" key="5">
    <source>
        <dbReference type="SAM" id="Phobius"/>
    </source>
</evidence>
<feature type="transmembrane region" description="Helical" evidence="5">
    <location>
        <begin position="166"/>
        <end position="184"/>
    </location>
</feature>
<dbReference type="InterPro" id="IPR009908">
    <property type="entry name" value="Methylamine_util_MauE"/>
</dbReference>
<evidence type="ECO:0000256" key="1">
    <source>
        <dbReference type="ARBA" id="ARBA00004141"/>
    </source>
</evidence>
<dbReference type="GO" id="GO:0030416">
    <property type="term" value="P:methylamine metabolic process"/>
    <property type="evidence" value="ECO:0007669"/>
    <property type="project" value="InterPro"/>
</dbReference>
<organism evidence="7 8">
    <name type="scientific">Flavivirga eckloniae</name>
    <dbReference type="NCBI Taxonomy" id="1803846"/>
    <lineage>
        <taxon>Bacteria</taxon>
        <taxon>Pseudomonadati</taxon>
        <taxon>Bacteroidota</taxon>
        <taxon>Flavobacteriia</taxon>
        <taxon>Flavobacteriales</taxon>
        <taxon>Flavobacteriaceae</taxon>
        <taxon>Flavivirga</taxon>
    </lineage>
</organism>
<keyword evidence="3 5" id="KW-1133">Transmembrane helix</keyword>
<feature type="transmembrane region" description="Helical" evidence="5">
    <location>
        <begin position="228"/>
        <end position="251"/>
    </location>
</feature>
<feature type="transmembrane region" description="Helical" evidence="5">
    <location>
        <begin position="25"/>
        <end position="45"/>
    </location>
</feature>
<feature type="transmembrane region" description="Helical" evidence="5">
    <location>
        <begin position="190"/>
        <end position="208"/>
    </location>
</feature>
<dbReference type="EMBL" id="CP025791">
    <property type="protein sequence ID" value="AUP78064.1"/>
    <property type="molecule type" value="Genomic_DNA"/>
</dbReference>
<dbReference type="GO" id="GO:0016020">
    <property type="term" value="C:membrane"/>
    <property type="evidence" value="ECO:0007669"/>
    <property type="project" value="UniProtKB-SubCell"/>
</dbReference>
<accession>A0A2K9PLW7</accession>
<dbReference type="Pfam" id="PF07291">
    <property type="entry name" value="MauE"/>
    <property type="match status" value="1"/>
</dbReference>
<feature type="domain" description="Methylamine utilisation protein MauE" evidence="6">
    <location>
        <begin position="98"/>
        <end position="184"/>
    </location>
</feature>
<feature type="transmembrane region" description="Helical" evidence="5">
    <location>
        <begin position="50"/>
        <end position="66"/>
    </location>
</feature>
<feature type="transmembrane region" description="Helical" evidence="5">
    <location>
        <begin position="72"/>
        <end position="88"/>
    </location>
</feature>
<feature type="transmembrane region" description="Helical" evidence="5">
    <location>
        <begin position="95"/>
        <end position="112"/>
    </location>
</feature>
<evidence type="ECO:0000313" key="7">
    <source>
        <dbReference type="EMBL" id="AUP78064.1"/>
    </source>
</evidence>
<name>A0A2K9PLW7_9FLAO</name>
<keyword evidence="2 5" id="KW-0812">Transmembrane</keyword>
<protein>
    <recommendedName>
        <fullName evidence="6">Methylamine utilisation protein MauE domain-containing protein</fullName>
    </recommendedName>
</protein>
<evidence type="ECO:0000259" key="6">
    <source>
        <dbReference type="Pfam" id="PF07291"/>
    </source>
</evidence>
<reference evidence="7 8" key="1">
    <citation type="submission" date="2018-01" db="EMBL/GenBank/DDBJ databases">
        <title>Complete genome sequence of Flavivirga eckloniae ECD14 isolated from seaweed Ecklonia cava.</title>
        <authorList>
            <person name="Lee J.H."/>
            <person name="Baik K.S."/>
            <person name="Seong C.N."/>
        </authorList>
    </citation>
    <scope>NUCLEOTIDE SEQUENCE [LARGE SCALE GENOMIC DNA]</scope>
    <source>
        <strain evidence="7 8">ECD14</strain>
    </source>
</reference>
<dbReference type="Proteomes" id="UP000235826">
    <property type="component" value="Chromosome"/>
</dbReference>
<evidence type="ECO:0000256" key="3">
    <source>
        <dbReference type="ARBA" id="ARBA00022989"/>
    </source>
</evidence>
<dbReference type="AlphaFoldDB" id="A0A2K9PLW7"/>
<gene>
    <name evidence="7" type="ORF">C1H87_04785</name>
</gene>
<comment type="subcellular location">
    <subcellularLocation>
        <location evidence="1">Membrane</location>
        <topology evidence="1">Multi-pass membrane protein</topology>
    </subcellularLocation>
</comment>
<evidence type="ECO:0000256" key="4">
    <source>
        <dbReference type="ARBA" id="ARBA00023136"/>
    </source>
</evidence>
<keyword evidence="8" id="KW-1185">Reference proteome</keyword>